<keyword evidence="3" id="KW-1185">Reference proteome</keyword>
<dbReference type="EMBL" id="LMWN01000008">
    <property type="protein sequence ID" value="KUN08599.1"/>
    <property type="molecule type" value="Genomic_DNA"/>
</dbReference>
<organism evidence="2 3">
    <name type="scientific">Streptomyces yokosukanensis</name>
    <dbReference type="NCBI Taxonomy" id="67386"/>
    <lineage>
        <taxon>Bacteria</taxon>
        <taxon>Bacillati</taxon>
        <taxon>Actinomycetota</taxon>
        <taxon>Actinomycetes</taxon>
        <taxon>Kitasatosporales</taxon>
        <taxon>Streptomycetaceae</taxon>
        <taxon>Streptomyces</taxon>
    </lineage>
</organism>
<evidence type="ECO:0000256" key="1">
    <source>
        <dbReference type="SAM" id="MobiDB-lite"/>
    </source>
</evidence>
<feature type="compositionally biased region" description="Basic and acidic residues" evidence="1">
    <location>
        <begin position="136"/>
        <end position="145"/>
    </location>
</feature>
<accession>A0A101PBW8</accession>
<name>A0A101PBW8_9ACTN</name>
<feature type="region of interest" description="Disordered" evidence="1">
    <location>
        <begin position="97"/>
        <end position="161"/>
    </location>
</feature>
<reference evidence="2 3" key="1">
    <citation type="submission" date="2015-10" db="EMBL/GenBank/DDBJ databases">
        <title>Draft genome sequence of Streptomyces yokosukanensis DSM 40224, type strain for the species Streptomyces yokosukanensis.</title>
        <authorList>
            <person name="Ruckert C."/>
            <person name="Winkler A."/>
            <person name="Kalinowski J."/>
            <person name="Kampfer P."/>
            <person name="Glaeser S."/>
        </authorList>
    </citation>
    <scope>NUCLEOTIDE SEQUENCE [LARGE SCALE GENOMIC DNA]</scope>
    <source>
        <strain evidence="2 3">DSM 40224</strain>
    </source>
</reference>
<dbReference type="Proteomes" id="UP000053127">
    <property type="component" value="Unassembled WGS sequence"/>
</dbReference>
<comment type="caution">
    <text evidence="2">The sequence shown here is derived from an EMBL/GenBank/DDBJ whole genome shotgun (WGS) entry which is preliminary data.</text>
</comment>
<evidence type="ECO:0000313" key="3">
    <source>
        <dbReference type="Proteomes" id="UP000053127"/>
    </source>
</evidence>
<dbReference type="AlphaFoldDB" id="A0A101PBW8"/>
<evidence type="ECO:0000313" key="2">
    <source>
        <dbReference type="EMBL" id="KUN08599.1"/>
    </source>
</evidence>
<protein>
    <recommendedName>
        <fullName evidence="4">Helix-turn-helix domain-containing protein</fullName>
    </recommendedName>
</protein>
<proteinExistence type="predicted"/>
<evidence type="ECO:0008006" key="4">
    <source>
        <dbReference type="Google" id="ProtNLM"/>
    </source>
</evidence>
<sequence length="312" mass="33577">MRVHRNRHDHAFVVVPNQAARHKKLSLVARGLLVTLLSMPDDAKVTVESLADAVEEGRAAVSKAFRQLEAAGYFRRERFQNPSTGTWCTETHVTDLPTDHIPAVGKPDGRPIGGSPKGEKNQGKNLLPDPSAADSEGTKQARAREEEEVPNTKHNPADAETGRAAQALAALGEADRRLKLSTSEVLRLAPLAAAWLTEGHSALKITNALTTRLPEQVDSAAALISYRLKNQMPARPQPRPKPAPDTRARCEVCRAPFPLGRRGTVCGACRDELDRAAAFLGTDSDTPAPQVDEAIDTNTRGRALVRAALAAA</sequence>
<dbReference type="STRING" id="67386.AQI95_09615"/>
<gene>
    <name evidence="2" type="ORF">AQI95_09615</name>
</gene>